<evidence type="ECO:0000256" key="5">
    <source>
        <dbReference type="ARBA" id="ARBA00038359"/>
    </source>
</evidence>
<keyword evidence="4 7" id="KW-0472">Membrane</keyword>
<proteinExistence type="inferred from homology"/>
<evidence type="ECO:0000313" key="10">
    <source>
        <dbReference type="Proteomes" id="UP000799779"/>
    </source>
</evidence>
<comment type="similarity">
    <text evidence="5">Belongs to the SAT4 family.</text>
</comment>
<evidence type="ECO:0000256" key="4">
    <source>
        <dbReference type="ARBA" id="ARBA00023136"/>
    </source>
</evidence>
<dbReference type="InterPro" id="IPR052337">
    <property type="entry name" value="SAT4-like"/>
</dbReference>
<evidence type="ECO:0000256" key="2">
    <source>
        <dbReference type="ARBA" id="ARBA00022692"/>
    </source>
</evidence>
<feature type="transmembrane region" description="Helical" evidence="7">
    <location>
        <begin position="174"/>
        <end position="198"/>
    </location>
</feature>
<dbReference type="EMBL" id="ML977656">
    <property type="protein sequence ID" value="KAF1994567.1"/>
    <property type="molecule type" value="Genomic_DNA"/>
</dbReference>
<keyword evidence="10" id="KW-1185">Reference proteome</keyword>
<sequence length="359" mass="38784">MTNSMKAVAAFGTSRAKVILGVVITFTITSTISLVLRFVGKRIKKTKISSEDWSVVAAQVAVYGLAVATFLEVTLGNAGHQASDNPSKVPQALKILIAVQCLYAAALGLIKVSICLFYNRIFPFRSFHVASWCMVGIIIAWACAAVLYALLSCQPLAMFWNPRIRGGYCVPDQVTAWVVIGAIDVVIDIIMLGLPLPLLWNLNVSLPDKIALTCIFGAGISTMVFSVLRVEALVGIDFDNITYTGANALVWTFVEPAVGISVACAPFLRPIFRQVFPGLDIEMGPPAPKFFQLQSSSTDSLPSFVNTNIHEIGAMLLRQAEVMAQFLDAGTNNGSTHAPPQRRRASNQDHQILIGGLRS</sequence>
<dbReference type="Proteomes" id="UP000799779">
    <property type="component" value="Unassembled WGS sequence"/>
</dbReference>
<organism evidence="9 10">
    <name type="scientific">Amniculicola lignicola CBS 123094</name>
    <dbReference type="NCBI Taxonomy" id="1392246"/>
    <lineage>
        <taxon>Eukaryota</taxon>
        <taxon>Fungi</taxon>
        <taxon>Dikarya</taxon>
        <taxon>Ascomycota</taxon>
        <taxon>Pezizomycotina</taxon>
        <taxon>Dothideomycetes</taxon>
        <taxon>Pleosporomycetidae</taxon>
        <taxon>Pleosporales</taxon>
        <taxon>Amniculicolaceae</taxon>
        <taxon>Amniculicola</taxon>
    </lineage>
</organism>
<feature type="domain" description="Rhodopsin" evidence="8">
    <location>
        <begin position="36"/>
        <end position="273"/>
    </location>
</feature>
<name>A0A6A5W055_9PLEO</name>
<evidence type="ECO:0000259" key="8">
    <source>
        <dbReference type="Pfam" id="PF20684"/>
    </source>
</evidence>
<feature type="transmembrane region" description="Helical" evidence="7">
    <location>
        <begin position="18"/>
        <end position="40"/>
    </location>
</feature>
<feature type="transmembrane region" description="Helical" evidence="7">
    <location>
        <begin position="210"/>
        <end position="228"/>
    </location>
</feature>
<dbReference type="PANTHER" id="PTHR33048:SF161">
    <property type="entry name" value="INTEGRAL MEMBRANE PROTEIN"/>
    <property type="match status" value="1"/>
</dbReference>
<feature type="transmembrane region" description="Helical" evidence="7">
    <location>
        <begin position="95"/>
        <end position="117"/>
    </location>
</feature>
<evidence type="ECO:0000313" key="9">
    <source>
        <dbReference type="EMBL" id="KAF1994567.1"/>
    </source>
</evidence>
<feature type="region of interest" description="Disordered" evidence="6">
    <location>
        <begin position="330"/>
        <end position="350"/>
    </location>
</feature>
<evidence type="ECO:0000256" key="7">
    <source>
        <dbReference type="SAM" id="Phobius"/>
    </source>
</evidence>
<dbReference type="InterPro" id="IPR049326">
    <property type="entry name" value="Rhodopsin_dom_fungi"/>
</dbReference>
<evidence type="ECO:0000256" key="1">
    <source>
        <dbReference type="ARBA" id="ARBA00004141"/>
    </source>
</evidence>
<evidence type="ECO:0000256" key="6">
    <source>
        <dbReference type="SAM" id="MobiDB-lite"/>
    </source>
</evidence>
<feature type="transmembrane region" description="Helical" evidence="7">
    <location>
        <begin position="52"/>
        <end position="75"/>
    </location>
</feature>
<dbReference type="GO" id="GO:0016020">
    <property type="term" value="C:membrane"/>
    <property type="evidence" value="ECO:0007669"/>
    <property type="project" value="UniProtKB-SubCell"/>
</dbReference>
<keyword evidence="2 7" id="KW-0812">Transmembrane</keyword>
<evidence type="ECO:0000256" key="3">
    <source>
        <dbReference type="ARBA" id="ARBA00022989"/>
    </source>
</evidence>
<feature type="transmembrane region" description="Helical" evidence="7">
    <location>
        <begin position="129"/>
        <end position="151"/>
    </location>
</feature>
<dbReference type="AlphaFoldDB" id="A0A6A5W055"/>
<keyword evidence="3 7" id="KW-1133">Transmembrane helix</keyword>
<accession>A0A6A5W055</accession>
<dbReference type="OrthoDB" id="10017208at2759"/>
<protein>
    <recommendedName>
        <fullName evidence="8">Rhodopsin domain-containing protein</fullName>
    </recommendedName>
</protein>
<reference evidence="9" key="1">
    <citation type="journal article" date="2020" name="Stud. Mycol.">
        <title>101 Dothideomycetes genomes: a test case for predicting lifestyles and emergence of pathogens.</title>
        <authorList>
            <person name="Haridas S."/>
            <person name="Albert R."/>
            <person name="Binder M."/>
            <person name="Bloem J."/>
            <person name="Labutti K."/>
            <person name="Salamov A."/>
            <person name="Andreopoulos B."/>
            <person name="Baker S."/>
            <person name="Barry K."/>
            <person name="Bills G."/>
            <person name="Bluhm B."/>
            <person name="Cannon C."/>
            <person name="Castanera R."/>
            <person name="Culley D."/>
            <person name="Daum C."/>
            <person name="Ezra D."/>
            <person name="Gonzalez J."/>
            <person name="Henrissat B."/>
            <person name="Kuo A."/>
            <person name="Liang C."/>
            <person name="Lipzen A."/>
            <person name="Lutzoni F."/>
            <person name="Magnuson J."/>
            <person name="Mondo S."/>
            <person name="Nolan M."/>
            <person name="Ohm R."/>
            <person name="Pangilinan J."/>
            <person name="Park H.-J."/>
            <person name="Ramirez L."/>
            <person name="Alfaro M."/>
            <person name="Sun H."/>
            <person name="Tritt A."/>
            <person name="Yoshinaga Y."/>
            <person name="Zwiers L.-H."/>
            <person name="Turgeon B."/>
            <person name="Goodwin S."/>
            <person name="Spatafora J."/>
            <person name="Crous P."/>
            <person name="Grigoriev I."/>
        </authorList>
    </citation>
    <scope>NUCLEOTIDE SEQUENCE</scope>
    <source>
        <strain evidence="9">CBS 123094</strain>
    </source>
</reference>
<dbReference type="PANTHER" id="PTHR33048">
    <property type="entry name" value="PTH11-LIKE INTEGRAL MEMBRANE PROTEIN (AFU_ORTHOLOGUE AFUA_5G11245)"/>
    <property type="match status" value="1"/>
</dbReference>
<dbReference type="Pfam" id="PF20684">
    <property type="entry name" value="Fung_rhodopsin"/>
    <property type="match status" value="1"/>
</dbReference>
<comment type="subcellular location">
    <subcellularLocation>
        <location evidence="1">Membrane</location>
        <topology evidence="1">Multi-pass membrane protein</topology>
    </subcellularLocation>
</comment>
<gene>
    <name evidence="9" type="ORF">P154DRAFT_624650</name>
</gene>
<feature type="transmembrane region" description="Helical" evidence="7">
    <location>
        <begin position="248"/>
        <end position="268"/>
    </location>
</feature>